<dbReference type="EMBL" id="JARBHB010000005">
    <property type="protein sequence ID" value="KAJ8883399.1"/>
    <property type="molecule type" value="Genomic_DNA"/>
</dbReference>
<gene>
    <name evidence="4" type="ORF">PR048_015242</name>
</gene>
<evidence type="ECO:0000256" key="2">
    <source>
        <dbReference type="ARBA" id="ARBA00022676"/>
    </source>
</evidence>
<keyword evidence="3" id="KW-0808">Transferase</keyword>
<protein>
    <submittedName>
        <fullName evidence="4">Uncharacterized protein</fullName>
    </submittedName>
</protein>
<evidence type="ECO:0000313" key="4">
    <source>
        <dbReference type="EMBL" id="KAJ8883399.1"/>
    </source>
</evidence>
<keyword evidence="2" id="KW-0328">Glycosyltransferase</keyword>
<dbReference type="PANTHER" id="PTHR48043:SF159">
    <property type="entry name" value="EG:EG0003.4 PROTEIN-RELATED"/>
    <property type="match status" value="1"/>
</dbReference>
<reference evidence="4 5" key="1">
    <citation type="submission" date="2023-02" db="EMBL/GenBank/DDBJ databases">
        <title>LHISI_Scaffold_Assembly.</title>
        <authorList>
            <person name="Stuart O.P."/>
            <person name="Cleave R."/>
            <person name="Magrath M.J.L."/>
            <person name="Mikheyev A.S."/>
        </authorList>
    </citation>
    <scope>NUCLEOTIDE SEQUENCE [LARGE SCALE GENOMIC DNA]</scope>
    <source>
        <strain evidence="4">Daus_M_001</strain>
        <tissue evidence="4">Leg muscle</tissue>
    </source>
</reference>
<dbReference type="SUPFAM" id="SSF53756">
    <property type="entry name" value="UDP-Glycosyltransferase/glycogen phosphorylase"/>
    <property type="match status" value="1"/>
</dbReference>
<evidence type="ECO:0000313" key="5">
    <source>
        <dbReference type="Proteomes" id="UP001159363"/>
    </source>
</evidence>
<comment type="similarity">
    <text evidence="1">Belongs to the UDP-glycosyltransferase family.</text>
</comment>
<dbReference type="InterPro" id="IPR002213">
    <property type="entry name" value="UDP_glucos_trans"/>
</dbReference>
<name>A0ABQ9HGJ6_9NEOP</name>
<accession>A0ABQ9HGJ6</accession>
<keyword evidence="5" id="KW-1185">Reference proteome</keyword>
<dbReference type="InterPro" id="IPR050271">
    <property type="entry name" value="UDP-glycosyltransferase"/>
</dbReference>
<evidence type="ECO:0000256" key="1">
    <source>
        <dbReference type="ARBA" id="ARBA00009995"/>
    </source>
</evidence>
<evidence type="ECO:0000256" key="3">
    <source>
        <dbReference type="ARBA" id="ARBA00022679"/>
    </source>
</evidence>
<dbReference type="Pfam" id="PF00201">
    <property type="entry name" value="UDPGT"/>
    <property type="match status" value="1"/>
</dbReference>
<sequence length="114" mass="12957">MDASSNGFIFFSLGSNLRSDKLSAERRQIFLEVFAKLPYTVFWKWESDKLSNQPSNVIVGKWMPQRDILGMCNDLLRIHYKFFNIGSRGDGDFKDAAVSEKVIVWTRAASVSGT</sequence>
<comment type="caution">
    <text evidence="4">The sequence shown here is derived from an EMBL/GenBank/DDBJ whole genome shotgun (WGS) entry which is preliminary data.</text>
</comment>
<dbReference type="Gene3D" id="3.40.50.2000">
    <property type="entry name" value="Glycogen Phosphorylase B"/>
    <property type="match status" value="1"/>
</dbReference>
<organism evidence="4 5">
    <name type="scientific">Dryococelus australis</name>
    <dbReference type="NCBI Taxonomy" id="614101"/>
    <lineage>
        <taxon>Eukaryota</taxon>
        <taxon>Metazoa</taxon>
        <taxon>Ecdysozoa</taxon>
        <taxon>Arthropoda</taxon>
        <taxon>Hexapoda</taxon>
        <taxon>Insecta</taxon>
        <taxon>Pterygota</taxon>
        <taxon>Neoptera</taxon>
        <taxon>Polyneoptera</taxon>
        <taxon>Phasmatodea</taxon>
        <taxon>Verophasmatodea</taxon>
        <taxon>Anareolatae</taxon>
        <taxon>Phasmatidae</taxon>
        <taxon>Eurycanthinae</taxon>
        <taxon>Dryococelus</taxon>
    </lineage>
</organism>
<dbReference type="Proteomes" id="UP001159363">
    <property type="component" value="Chromosome 4"/>
</dbReference>
<proteinExistence type="inferred from homology"/>
<dbReference type="PANTHER" id="PTHR48043">
    <property type="entry name" value="EG:EG0003.4 PROTEIN-RELATED"/>
    <property type="match status" value="1"/>
</dbReference>